<dbReference type="EMBL" id="JANUHC010000002">
    <property type="protein sequence ID" value="MCS0628983.1"/>
    <property type="molecule type" value="Genomic_DNA"/>
</dbReference>
<feature type="domain" description="HD-GYP" evidence="2">
    <location>
        <begin position="218"/>
        <end position="413"/>
    </location>
</feature>
<dbReference type="InterPro" id="IPR037522">
    <property type="entry name" value="HD_GYP_dom"/>
</dbReference>
<name>A0ABT2BV24_9BURK</name>
<accession>A0ABT2BV24</accession>
<dbReference type="PROSITE" id="PS51832">
    <property type="entry name" value="HD_GYP"/>
    <property type="match status" value="1"/>
</dbReference>
<gene>
    <name evidence="3" type="ORF">NX786_06510</name>
</gene>
<dbReference type="CDD" id="cd00077">
    <property type="entry name" value="HDc"/>
    <property type="match status" value="1"/>
</dbReference>
<dbReference type="PRINTS" id="PR00038">
    <property type="entry name" value="HTHLUXR"/>
</dbReference>
<evidence type="ECO:0000259" key="2">
    <source>
        <dbReference type="PROSITE" id="PS51832"/>
    </source>
</evidence>
<reference evidence="3" key="1">
    <citation type="submission" date="2022-08" db="EMBL/GenBank/DDBJ databases">
        <title>Reclassification of Massilia species as members of the genera Telluria, Duganella, Pseudoduganella, Mokoshia gen. nov. and Zemynaea gen. nov. using orthogonal and non-orthogonal genome-based approaches.</title>
        <authorList>
            <person name="Bowman J.P."/>
        </authorList>
    </citation>
    <scope>NUCLEOTIDE SEQUENCE</scope>
    <source>
        <strain evidence="3">LMG 11547</strain>
    </source>
</reference>
<dbReference type="InterPro" id="IPR000792">
    <property type="entry name" value="Tscrpt_reg_LuxR_C"/>
</dbReference>
<dbReference type="PANTHER" id="PTHR45228">
    <property type="entry name" value="CYCLIC DI-GMP PHOSPHODIESTERASE TM_0186-RELATED"/>
    <property type="match status" value="1"/>
</dbReference>
<keyword evidence="4" id="KW-1185">Reference proteome</keyword>
<dbReference type="SUPFAM" id="SSF46894">
    <property type="entry name" value="C-terminal effector domain of the bipartite response regulators"/>
    <property type="match status" value="1"/>
</dbReference>
<dbReference type="Proteomes" id="UP001165263">
    <property type="component" value="Unassembled WGS sequence"/>
</dbReference>
<dbReference type="SMART" id="SM00421">
    <property type="entry name" value="HTH_LUXR"/>
    <property type="match status" value="1"/>
</dbReference>
<dbReference type="InterPro" id="IPR052020">
    <property type="entry name" value="Cyclic_di-GMP/3'3'-cGAMP_PDE"/>
</dbReference>
<sequence length="484" mass="51624">MQIDNTVTVEDAVQALALVGDLSMGQPTDGSIRAARLAARLAQADGASPDGCCHARLVALLRWSGCTANASGFATLLGDDVGGRDAMLTQTLPADNPLTVQSVTPLARIHCEVSGDIAGLLGLPAEVEAGLRHVWEHYDGNGLPERLRGSAIPTVVFYTSLAGDLEILARTHGFDEALQMIARMADRKYPAPLARLLADHAQAWLDELDTPAPAAVDPLLARHVPLSIVADMMELKLPWLAGYSRRVAELVEAAAIRADLSPAQQQCLGRAALIHGMGRAAVSNTIWEREGKLSAADWEKIRLVPYWTARAGVQIPTLRLEAALASHAYERLDGSGYFRNLDADALGLPHRLLAAACAYVALCMPRPWRPAYVPDEAARVLAEQAQSFDTNAVRYVIDAAGVPAAGVPAAGGPAPAAPARKNLLSDRETEVLRRISLGESNKEAARVMQISPSTVRTHVESIFRKLECSTRAAATLKALTLGLI</sequence>
<dbReference type="InterPro" id="IPR003607">
    <property type="entry name" value="HD/PDEase_dom"/>
</dbReference>
<evidence type="ECO:0000313" key="4">
    <source>
        <dbReference type="Proteomes" id="UP001165263"/>
    </source>
</evidence>
<dbReference type="PANTHER" id="PTHR45228:SF5">
    <property type="entry name" value="CYCLIC DI-GMP PHOSPHODIESTERASE VC_1348-RELATED"/>
    <property type="match status" value="1"/>
</dbReference>
<feature type="domain" description="HTH luxR-type" evidence="1">
    <location>
        <begin position="417"/>
        <end position="482"/>
    </location>
</feature>
<evidence type="ECO:0000259" key="1">
    <source>
        <dbReference type="PROSITE" id="PS50043"/>
    </source>
</evidence>
<dbReference type="InterPro" id="IPR036388">
    <property type="entry name" value="WH-like_DNA-bd_sf"/>
</dbReference>
<dbReference type="Pfam" id="PF13487">
    <property type="entry name" value="HD_5"/>
    <property type="match status" value="1"/>
</dbReference>
<dbReference type="Gene3D" id="1.10.10.10">
    <property type="entry name" value="Winged helix-like DNA-binding domain superfamily/Winged helix DNA-binding domain"/>
    <property type="match status" value="1"/>
</dbReference>
<dbReference type="InterPro" id="IPR016032">
    <property type="entry name" value="Sig_transdc_resp-reg_C-effctor"/>
</dbReference>
<evidence type="ECO:0000313" key="3">
    <source>
        <dbReference type="EMBL" id="MCS0628983.1"/>
    </source>
</evidence>
<dbReference type="Gene3D" id="1.10.3210.10">
    <property type="entry name" value="Hypothetical protein af1432"/>
    <property type="match status" value="2"/>
</dbReference>
<dbReference type="PROSITE" id="PS50043">
    <property type="entry name" value="HTH_LUXR_2"/>
    <property type="match status" value="1"/>
</dbReference>
<protein>
    <submittedName>
        <fullName evidence="3">LuxR C-terminal-related transcriptional regulator</fullName>
    </submittedName>
</protein>
<dbReference type="RefSeq" id="WP_259448186.1">
    <property type="nucleotide sequence ID" value="NZ_CP119520.1"/>
</dbReference>
<comment type="caution">
    <text evidence="3">The sequence shown here is derived from an EMBL/GenBank/DDBJ whole genome shotgun (WGS) entry which is preliminary data.</text>
</comment>
<dbReference type="SUPFAM" id="SSF109604">
    <property type="entry name" value="HD-domain/PDEase-like"/>
    <property type="match status" value="1"/>
</dbReference>
<dbReference type="CDD" id="cd06170">
    <property type="entry name" value="LuxR_C_like"/>
    <property type="match status" value="1"/>
</dbReference>
<proteinExistence type="predicted"/>
<dbReference type="Pfam" id="PF00196">
    <property type="entry name" value="GerE"/>
    <property type="match status" value="1"/>
</dbReference>
<organism evidence="3 4">
    <name type="scientific">Telluria mixta</name>
    <dbReference type="NCBI Taxonomy" id="34071"/>
    <lineage>
        <taxon>Bacteria</taxon>
        <taxon>Pseudomonadati</taxon>
        <taxon>Pseudomonadota</taxon>
        <taxon>Betaproteobacteria</taxon>
        <taxon>Burkholderiales</taxon>
        <taxon>Oxalobacteraceae</taxon>
        <taxon>Telluria group</taxon>
        <taxon>Telluria</taxon>
    </lineage>
</organism>